<dbReference type="PANTHER" id="PTHR46277:SF3">
    <property type="entry name" value="BINDING PROTEIN, PUTATIVE-RELATED"/>
    <property type="match status" value="1"/>
</dbReference>
<proteinExistence type="predicted"/>
<feature type="domain" description="CRAL-TRIO" evidence="1">
    <location>
        <begin position="28"/>
        <end position="192"/>
    </location>
</feature>
<name>A0A7J6XDF3_THATH</name>
<dbReference type="OrthoDB" id="1434354at2759"/>
<keyword evidence="3" id="KW-1185">Reference proteome</keyword>
<gene>
    <name evidence="2" type="ORF">FRX31_003376</name>
</gene>
<evidence type="ECO:0000313" key="3">
    <source>
        <dbReference type="Proteomes" id="UP000554482"/>
    </source>
</evidence>
<dbReference type="PANTHER" id="PTHR46277">
    <property type="entry name" value="OS03G0850700 PROTEIN"/>
    <property type="match status" value="1"/>
</dbReference>
<sequence length="202" mass="23377">MNVDEASELFLKYVKWRKTFVPNGWISETEIANQLLHEKVFLQGYDKKGRPIAIYFYGRHFAAKGKDALAEFKRFFVYSLDKLCARMPVGQEQFTFIGDFKGWGLSNFDIKGLQAMIPVLQDYFPETLAKAYLVHQPDYFGTIWKIIRPIIRSNTTKKIVFVNNKNVTSRLLQDIDEDQLPEIYGGKLPLVRIQDSLVANIS</sequence>
<dbReference type="Pfam" id="PF00650">
    <property type="entry name" value="CRAL_TRIO"/>
    <property type="match status" value="1"/>
</dbReference>
<dbReference type="Proteomes" id="UP000554482">
    <property type="component" value="Unassembled WGS sequence"/>
</dbReference>
<dbReference type="AlphaFoldDB" id="A0A7J6XDF3"/>
<dbReference type="CDD" id="cd00170">
    <property type="entry name" value="SEC14"/>
    <property type="match status" value="1"/>
</dbReference>
<dbReference type="SUPFAM" id="SSF52087">
    <property type="entry name" value="CRAL/TRIO domain"/>
    <property type="match status" value="1"/>
</dbReference>
<reference evidence="2 3" key="1">
    <citation type="submission" date="2020-06" db="EMBL/GenBank/DDBJ databases">
        <title>Transcriptomic and genomic resources for Thalictrum thalictroides and T. hernandezii: Facilitating candidate gene discovery in an emerging model plant lineage.</title>
        <authorList>
            <person name="Arias T."/>
            <person name="Riano-Pachon D.M."/>
            <person name="Di Stilio V.S."/>
        </authorList>
    </citation>
    <scope>NUCLEOTIDE SEQUENCE [LARGE SCALE GENOMIC DNA]</scope>
    <source>
        <strain evidence="3">cv. WT478/WT964</strain>
        <tissue evidence="2">Leaves</tissue>
    </source>
</reference>
<dbReference type="PROSITE" id="PS50191">
    <property type="entry name" value="CRAL_TRIO"/>
    <property type="match status" value="1"/>
</dbReference>
<dbReference type="Gene3D" id="3.40.525.10">
    <property type="entry name" value="CRAL-TRIO lipid binding domain"/>
    <property type="match status" value="1"/>
</dbReference>
<organism evidence="2 3">
    <name type="scientific">Thalictrum thalictroides</name>
    <name type="common">Rue-anemone</name>
    <name type="synonym">Anemone thalictroides</name>
    <dbReference type="NCBI Taxonomy" id="46969"/>
    <lineage>
        <taxon>Eukaryota</taxon>
        <taxon>Viridiplantae</taxon>
        <taxon>Streptophyta</taxon>
        <taxon>Embryophyta</taxon>
        <taxon>Tracheophyta</taxon>
        <taxon>Spermatophyta</taxon>
        <taxon>Magnoliopsida</taxon>
        <taxon>Ranunculales</taxon>
        <taxon>Ranunculaceae</taxon>
        <taxon>Thalictroideae</taxon>
        <taxon>Thalictrum</taxon>
    </lineage>
</organism>
<accession>A0A7J6XDF3</accession>
<evidence type="ECO:0000259" key="1">
    <source>
        <dbReference type="PROSITE" id="PS50191"/>
    </source>
</evidence>
<protein>
    <submittedName>
        <fullName evidence="2">Cral-trio domain-containing protein</fullName>
    </submittedName>
</protein>
<dbReference type="SMART" id="SM00516">
    <property type="entry name" value="SEC14"/>
    <property type="match status" value="1"/>
</dbReference>
<evidence type="ECO:0000313" key="2">
    <source>
        <dbReference type="EMBL" id="KAF5207037.1"/>
    </source>
</evidence>
<dbReference type="InterPro" id="IPR036865">
    <property type="entry name" value="CRAL-TRIO_dom_sf"/>
</dbReference>
<dbReference type="EMBL" id="JABWDY010001938">
    <property type="protein sequence ID" value="KAF5207037.1"/>
    <property type="molecule type" value="Genomic_DNA"/>
</dbReference>
<dbReference type="InterPro" id="IPR001251">
    <property type="entry name" value="CRAL-TRIO_dom"/>
</dbReference>
<comment type="caution">
    <text evidence="2">The sequence shown here is derived from an EMBL/GenBank/DDBJ whole genome shotgun (WGS) entry which is preliminary data.</text>
</comment>